<evidence type="ECO:0000313" key="1">
    <source>
        <dbReference type="EMBL" id="ORX18585.1"/>
    </source>
</evidence>
<dbReference type="EMBL" id="LQQA01000005">
    <property type="protein sequence ID" value="ORX18585.1"/>
    <property type="molecule type" value="Genomic_DNA"/>
</dbReference>
<organism evidence="1 2">
    <name type="scientific">Mycolicibacterium wolinskyi</name>
    <dbReference type="NCBI Taxonomy" id="59750"/>
    <lineage>
        <taxon>Bacteria</taxon>
        <taxon>Bacillati</taxon>
        <taxon>Actinomycetota</taxon>
        <taxon>Actinomycetes</taxon>
        <taxon>Mycobacteriales</taxon>
        <taxon>Mycobacteriaceae</taxon>
        <taxon>Mycolicibacterium</taxon>
    </lineage>
</organism>
<gene>
    <name evidence="1" type="ORF">AWC31_14375</name>
</gene>
<dbReference type="AlphaFoldDB" id="A0A1X2FJG9"/>
<comment type="caution">
    <text evidence="1">The sequence shown here is derived from an EMBL/GenBank/DDBJ whole genome shotgun (WGS) entry which is preliminary data.</text>
</comment>
<accession>A0A1X2FJG9</accession>
<reference evidence="1 2" key="1">
    <citation type="submission" date="2016-01" db="EMBL/GenBank/DDBJ databases">
        <title>The new phylogeny of the genus Mycobacterium.</title>
        <authorList>
            <person name="Tarcisio F."/>
            <person name="Conor M."/>
            <person name="Antonella G."/>
            <person name="Elisabetta G."/>
            <person name="Giulia F.S."/>
            <person name="Sara T."/>
            <person name="Anna F."/>
            <person name="Clotilde B."/>
            <person name="Roberto B."/>
            <person name="Veronica D.S."/>
            <person name="Fabio R."/>
            <person name="Monica P."/>
            <person name="Olivier J."/>
            <person name="Enrico T."/>
            <person name="Nicola S."/>
        </authorList>
    </citation>
    <scope>NUCLEOTIDE SEQUENCE [LARGE SCALE GENOMIC DNA]</scope>
    <source>
        <strain evidence="1 2">ATCC 700010</strain>
    </source>
</reference>
<proteinExistence type="predicted"/>
<dbReference type="OrthoDB" id="3338463at2"/>
<evidence type="ECO:0000313" key="2">
    <source>
        <dbReference type="Proteomes" id="UP000193964"/>
    </source>
</evidence>
<dbReference type="Proteomes" id="UP000193964">
    <property type="component" value="Unassembled WGS sequence"/>
</dbReference>
<sequence>MLTRERLRQNDLAPALAVSQQAISKMVEKNPLPETPMHQHARRKLLTALASAPADDGIVETYWYGMDPVPEQVRSASRLGAELTIRVLVSGEVAADALAPWRVPSHGLIYAEELIDLTDLGLVQATAEEATLTVRVPADPTVWTTAAWWNQVADVQDPGILTADPVVVLQDMSAGADVGDGAPQRLGDWIATR</sequence>
<protein>
    <submittedName>
        <fullName evidence="1">Uncharacterized protein</fullName>
    </submittedName>
</protein>
<name>A0A1X2FJG9_9MYCO</name>